<feature type="domain" description="C2H2-type" evidence="3">
    <location>
        <begin position="344"/>
        <end position="372"/>
    </location>
</feature>
<feature type="region of interest" description="Disordered" evidence="2">
    <location>
        <begin position="761"/>
        <end position="796"/>
    </location>
</feature>
<proteinExistence type="predicted"/>
<dbReference type="OrthoDB" id="4369984at2759"/>
<evidence type="ECO:0000256" key="2">
    <source>
        <dbReference type="SAM" id="MobiDB-lite"/>
    </source>
</evidence>
<feature type="domain" description="C2H2-type" evidence="3">
    <location>
        <begin position="376"/>
        <end position="402"/>
    </location>
</feature>
<organism evidence="4 5">
    <name type="scientific">Penicillium nordicum</name>
    <dbReference type="NCBI Taxonomy" id="229535"/>
    <lineage>
        <taxon>Eukaryota</taxon>
        <taxon>Fungi</taxon>
        <taxon>Dikarya</taxon>
        <taxon>Ascomycota</taxon>
        <taxon>Pezizomycotina</taxon>
        <taxon>Eurotiomycetes</taxon>
        <taxon>Eurotiomycetidae</taxon>
        <taxon>Eurotiales</taxon>
        <taxon>Aspergillaceae</taxon>
        <taxon>Penicillium</taxon>
    </lineage>
</organism>
<evidence type="ECO:0000259" key="3">
    <source>
        <dbReference type="SMART" id="SM00355"/>
    </source>
</evidence>
<dbReference type="PANTHER" id="PTHR35391:SF5">
    <property type="entry name" value="DUF6590 DOMAIN-CONTAINING PROTEIN"/>
    <property type="match status" value="1"/>
</dbReference>
<dbReference type="EMBL" id="LHQQ01000154">
    <property type="protein sequence ID" value="KOS40706.1"/>
    <property type="molecule type" value="Genomic_DNA"/>
</dbReference>
<sequence length="902" mass="101788">MDLNERSVADLTRTCRSAFNRCLTHHGLQKNQWAENRCADFTLWADGVGALAASRASLDSRFQSEPSELTLVKGTLVMLQDFLDQCVHCAESGALIDEAIENVDSALENLVLLAVAIRRTGRRSRLEKADRKFDPEDHSELALLLKIWCLYMLGANKPDEVLARLKDMSTDGRVMELKSTELSSPQERLLQTNLRRRNRFLQAQRHSEGLKSLQWGERGSIHDRLERSGDDTERSTKEEQVDMANQQSGHELGSTFPVEPTISGTSASIPESKLNAQRVKRKSSQVAMTTITTLAAAVRYPRPPKAQEGLAMFKCPCCCQTLPVEVALDGTRWKKHLSEDISPYTCLLEDCRTPFATYVTESDWENHVKNKHPPRRLCPFCQDMSTIFLSMEAFLEHFQVEHAEMVSESLMMAVMSHSGVATIGVTHCPLCDSTGPESDPEFIRHVLNCIHDFSLRSLPWMGQPPCQSRYVGTYNLESVKCESMFQWLADLELGEMSRLQLSQWDNAQISQEGKVAEYFENNDYFDLEAAQDSLEALERSSKSFSQQEDDLDDDDYDDDIKFLQWIQLAIPDINRLLHEFRTTRSTLSSREAEIKHIGSQHEQALMHKDFYIEALQAQMRKSAYKSAEESAKLKDTINELRLKLKNLQENQIKGRPSSGKSISPHENDEEHTDLLQSSQSAILELNTPPPDYGMTYSTPSSGGAEGQATVSKPDKTSEPGPGKSISPSENDEEHIERLQWIKSAIPNIERLLHAYGITHSTLSSGGDEGQATVPKPDKSSEPASGKSISPSENDEEHISLLQRLKSSMPDINRLLHEFRTTHSTLSSREAEIKHIGSQHEQALMHKDFYIEALQAHMQKSAYESAEESAKLKDTINELRFELHNIQENQNDLEDDLAIDQKL</sequence>
<feature type="domain" description="C2H2-type" evidence="3">
    <location>
        <begin position="426"/>
        <end position="451"/>
    </location>
</feature>
<evidence type="ECO:0000313" key="5">
    <source>
        <dbReference type="Proteomes" id="UP000037696"/>
    </source>
</evidence>
<dbReference type="PANTHER" id="PTHR35391">
    <property type="entry name" value="C2H2-TYPE DOMAIN-CONTAINING PROTEIN-RELATED"/>
    <property type="match status" value="1"/>
</dbReference>
<name>A0A0M8NWD7_9EURO</name>
<accession>A0A0M8NWD7</accession>
<evidence type="ECO:0000256" key="1">
    <source>
        <dbReference type="SAM" id="Coils"/>
    </source>
</evidence>
<reference evidence="4 5" key="1">
    <citation type="submission" date="2015-08" db="EMBL/GenBank/DDBJ databases">
        <title>Genome sequencing of Penicillium nordicum.</title>
        <authorList>
            <person name="Nguyen H.D."/>
            <person name="Seifert K.A."/>
        </authorList>
    </citation>
    <scope>NUCLEOTIDE SEQUENCE [LARGE SCALE GENOMIC DNA]</scope>
    <source>
        <strain evidence="4 5">DAOMC 185683</strain>
    </source>
</reference>
<keyword evidence="5" id="KW-1185">Reference proteome</keyword>
<dbReference type="SMART" id="SM00355">
    <property type="entry name" value="ZnF_C2H2"/>
    <property type="match status" value="3"/>
</dbReference>
<gene>
    <name evidence="4" type="ORF">ACN38_g8419</name>
</gene>
<dbReference type="Proteomes" id="UP000037696">
    <property type="component" value="Unassembled WGS sequence"/>
</dbReference>
<protein>
    <recommendedName>
        <fullName evidence="3">C2H2-type domain-containing protein</fullName>
    </recommendedName>
</protein>
<feature type="compositionally biased region" description="Basic and acidic residues" evidence="2">
    <location>
        <begin position="221"/>
        <end position="240"/>
    </location>
</feature>
<comment type="caution">
    <text evidence="4">The sequence shown here is derived from an EMBL/GenBank/DDBJ whole genome shotgun (WGS) entry which is preliminary data.</text>
</comment>
<dbReference type="InterPro" id="IPR013087">
    <property type="entry name" value="Znf_C2H2_type"/>
</dbReference>
<keyword evidence="1" id="KW-0175">Coiled coil</keyword>
<evidence type="ECO:0000313" key="4">
    <source>
        <dbReference type="EMBL" id="KOS40706.1"/>
    </source>
</evidence>
<feature type="region of interest" description="Disordered" evidence="2">
    <location>
        <begin position="647"/>
        <end position="734"/>
    </location>
</feature>
<feature type="coiled-coil region" evidence="1">
    <location>
        <begin position="868"/>
        <end position="895"/>
    </location>
</feature>
<feature type="region of interest" description="Disordered" evidence="2">
    <location>
        <begin position="221"/>
        <end position="272"/>
    </location>
</feature>
<dbReference type="STRING" id="229535.A0A0M8NWD7"/>
<dbReference type="AlphaFoldDB" id="A0A0M8NWD7"/>